<name>E1YDY3_9BACT</name>
<proteinExistence type="predicted"/>
<dbReference type="AlphaFoldDB" id="E1YDY3"/>
<sequence length="60" mass="6704">MKINCLSCGHNLDLDEDTYSDYEGQVKCYACNALLEINLKEGRIKSVNISKQKSYATAEA</sequence>
<accession>E1YDY3</accession>
<evidence type="ECO:0008006" key="2">
    <source>
        <dbReference type="Google" id="ProtNLM"/>
    </source>
</evidence>
<organism evidence="1">
    <name type="scientific">uncultured Desulfobacterium sp</name>
    <dbReference type="NCBI Taxonomy" id="201089"/>
    <lineage>
        <taxon>Bacteria</taxon>
        <taxon>Pseudomonadati</taxon>
        <taxon>Thermodesulfobacteriota</taxon>
        <taxon>Desulfobacteria</taxon>
        <taxon>Desulfobacterales</taxon>
        <taxon>Desulfobacteriaceae</taxon>
        <taxon>Desulfobacterium</taxon>
        <taxon>environmental samples</taxon>
    </lineage>
</organism>
<dbReference type="EMBL" id="FR695869">
    <property type="protein sequence ID" value="CBX28777.1"/>
    <property type="molecule type" value="Genomic_DNA"/>
</dbReference>
<gene>
    <name evidence="1" type="ORF">N47_L13750</name>
</gene>
<reference evidence="1" key="1">
    <citation type="journal article" date="2011" name="Environ. Microbiol.">
        <title>Genomic insights into the metabolic potential of the polycyclic aromatic hydrocarbon degrading sulfate-reducing Deltaproteobacterium N47.</title>
        <authorList>
            <person name="Bergmann F."/>
            <person name="Selesi D."/>
            <person name="Weinmaier T."/>
            <person name="Tischler P."/>
            <person name="Rattei T."/>
            <person name="Meckenstock R.U."/>
        </authorList>
    </citation>
    <scope>NUCLEOTIDE SEQUENCE</scope>
</reference>
<protein>
    <recommendedName>
        <fullName evidence="2">Zinc finger/thioredoxin putative domain-containing protein</fullName>
    </recommendedName>
</protein>
<evidence type="ECO:0000313" key="1">
    <source>
        <dbReference type="EMBL" id="CBX28777.1"/>
    </source>
</evidence>